<dbReference type="Pfam" id="PF00196">
    <property type="entry name" value="GerE"/>
    <property type="match status" value="1"/>
</dbReference>
<proteinExistence type="predicted"/>
<reference evidence="2 3" key="1">
    <citation type="submission" date="2017-03" db="EMBL/GenBank/DDBJ databases">
        <authorList>
            <person name="Afonso C.L."/>
            <person name="Miller P.J."/>
            <person name="Scott M.A."/>
            <person name="Spackman E."/>
            <person name="Goraichik I."/>
            <person name="Dimitrov K.M."/>
            <person name="Suarez D.L."/>
            <person name="Swayne D.E."/>
        </authorList>
    </citation>
    <scope>NUCLEOTIDE SEQUENCE [LARGE SCALE GENOMIC DNA]</scope>
    <source>
        <strain evidence="2 3">CECT 7751</strain>
    </source>
</reference>
<dbReference type="EMBL" id="FWFN01000001">
    <property type="protein sequence ID" value="SLN18116.1"/>
    <property type="molecule type" value="Genomic_DNA"/>
</dbReference>
<dbReference type="InterPro" id="IPR036388">
    <property type="entry name" value="WH-like_DNA-bd_sf"/>
</dbReference>
<sequence length="295" mass="32925">MTWGQIDVNANSGGARLYPPLDVEDPSDMLGDIPPEKAAEVFRLWDELSGFDAGQARESKLHLLQRLCALTGAKNADWVGCVRLPDGPADDPLFGWRPYSLTVLNPDKEIKRRIAEAFERMDVGHPDVTTTRNAELAGSYRVLLLSDLAPDGWFNGPAYREWYAAIDRRDSIWAAIPVNAEAELMLGLHRGFDQEPFTRADLRLASFCLRGLAWFYRQQMVSDGIGIASARLTPTEHRVLAGLLQGISEANIAHANGQSPHTTHDHVKRIFRKYGVSSRSELMALWLGRQPRPRG</sequence>
<dbReference type="InterPro" id="IPR000792">
    <property type="entry name" value="Tscrpt_reg_LuxR_C"/>
</dbReference>
<dbReference type="SUPFAM" id="SSF46894">
    <property type="entry name" value="C-terminal effector domain of the bipartite response regulators"/>
    <property type="match status" value="1"/>
</dbReference>
<keyword evidence="3" id="KW-1185">Reference proteome</keyword>
<dbReference type="SMART" id="SM00421">
    <property type="entry name" value="HTH_LUXR"/>
    <property type="match status" value="1"/>
</dbReference>
<dbReference type="RefSeq" id="WP_232618121.1">
    <property type="nucleotide sequence ID" value="NZ_PGTC01000009.1"/>
</dbReference>
<evidence type="ECO:0000313" key="2">
    <source>
        <dbReference type="EMBL" id="SLN18116.1"/>
    </source>
</evidence>
<accession>A0A1X6YDM4</accession>
<dbReference type="GO" id="GO:0003677">
    <property type="term" value="F:DNA binding"/>
    <property type="evidence" value="ECO:0007669"/>
    <property type="project" value="InterPro"/>
</dbReference>
<dbReference type="GO" id="GO:0006355">
    <property type="term" value="P:regulation of DNA-templated transcription"/>
    <property type="evidence" value="ECO:0007669"/>
    <property type="project" value="InterPro"/>
</dbReference>
<protein>
    <submittedName>
        <fullName evidence="2">Bacterial regulatory proteins, luxR family</fullName>
    </submittedName>
</protein>
<feature type="domain" description="HTH luxR-type" evidence="1">
    <location>
        <begin position="229"/>
        <end position="286"/>
    </location>
</feature>
<evidence type="ECO:0000259" key="1">
    <source>
        <dbReference type="SMART" id="SM00421"/>
    </source>
</evidence>
<dbReference type="AlphaFoldDB" id="A0A1X6YDM4"/>
<dbReference type="Gene3D" id="1.10.10.10">
    <property type="entry name" value="Winged helix-like DNA-binding domain superfamily/Winged helix DNA-binding domain"/>
    <property type="match status" value="1"/>
</dbReference>
<dbReference type="Proteomes" id="UP000193963">
    <property type="component" value="Unassembled WGS sequence"/>
</dbReference>
<name>A0A1X6YDM4_9RHOB</name>
<dbReference type="InterPro" id="IPR016032">
    <property type="entry name" value="Sig_transdc_resp-reg_C-effctor"/>
</dbReference>
<gene>
    <name evidence="2" type="ORF">PSM7751_00590</name>
</gene>
<organism evidence="2 3">
    <name type="scientific">Pseudooceanicola marinus</name>
    <dbReference type="NCBI Taxonomy" id="396013"/>
    <lineage>
        <taxon>Bacteria</taxon>
        <taxon>Pseudomonadati</taxon>
        <taxon>Pseudomonadota</taxon>
        <taxon>Alphaproteobacteria</taxon>
        <taxon>Rhodobacterales</taxon>
        <taxon>Paracoccaceae</taxon>
        <taxon>Pseudooceanicola</taxon>
    </lineage>
</organism>
<evidence type="ECO:0000313" key="3">
    <source>
        <dbReference type="Proteomes" id="UP000193963"/>
    </source>
</evidence>